<feature type="compositionally biased region" description="Polar residues" evidence="6">
    <location>
        <begin position="894"/>
        <end position="905"/>
    </location>
</feature>
<evidence type="ECO:0000256" key="5">
    <source>
        <dbReference type="ARBA" id="ARBA00023136"/>
    </source>
</evidence>
<feature type="compositionally biased region" description="Low complexity" evidence="6">
    <location>
        <begin position="272"/>
        <end position="296"/>
    </location>
</feature>
<accession>A0ABR2IID5</accession>
<dbReference type="Proteomes" id="UP001390339">
    <property type="component" value="Unassembled WGS sequence"/>
</dbReference>
<feature type="region of interest" description="Disordered" evidence="6">
    <location>
        <begin position="1"/>
        <end position="54"/>
    </location>
</feature>
<evidence type="ECO:0000256" key="6">
    <source>
        <dbReference type="SAM" id="MobiDB-lite"/>
    </source>
</evidence>
<dbReference type="Pfam" id="PF05277">
    <property type="entry name" value="DUF726"/>
    <property type="match status" value="1"/>
</dbReference>
<evidence type="ECO:0000256" key="3">
    <source>
        <dbReference type="ARBA" id="ARBA00022692"/>
    </source>
</evidence>
<evidence type="ECO:0000313" key="7">
    <source>
        <dbReference type="EMBL" id="KAK8862955.1"/>
    </source>
</evidence>
<evidence type="ECO:0000313" key="8">
    <source>
        <dbReference type="Proteomes" id="UP001390339"/>
    </source>
</evidence>
<dbReference type="InterPro" id="IPR007941">
    <property type="entry name" value="DUF726"/>
</dbReference>
<feature type="compositionally biased region" description="Basic and acidic residues" evidence="6">
    <location>
        <begin position="150"/>
        <end position="192"/>
    </location>
</feature>
<feature type="region of interest" description="Disordered" evidence="6">
    <location>
        <begin position="272"/>
        <end position="327"/>
    </location>
</feature>
<feature type="region of interest" description="Disordered" evidence="6">
    <location>
        <begin position="149"/>
        <end position="199"/>
    </location>
</feature>
<comment type="subcellular location">
    <subcellularLocation>
        <location evidence="1">Membrane</location>
        <topology evidence="1">Multi-pass membrane protein</topology>
    </subcellularLocation>
</comment>
<evidence type="ECO:0000256" key="4">
    <source>
        <dbReference type="ARBA" id="ARBA00022989"/>
    </source>
</evidence>
<evidence type="ECO:0000256" key="2">
    <source>
        <dbReference type="ARBA" id="ARBA00009824"/>
    </source>
</evidence>
<organism evidence="7 8">
    <name type="scientific">Apiospora arundinis</name>
    <dbReference type="NCBI Taxonomy" id="335852"/>
    <lineage>
        <taxon>Eukaryota</taxon>
        <taxon>Fungi</taxon>
        <taxon>Dikarya</taxon>
        <taxon>Ascomycota</taxon>
        <taxon>Pezizomycotina</taxon>
        <taxon>Sordariomycetes</taxon>
        <taxon>Xylariomycetidae</taxon>
        <taxon>Amphisphaeriales</taxon>
        <taxon>Apiosporaceae</taxon>
        <taxon>Apiospora</taxon>
    </lineage>
</organism>
<sequence>MDLSSSPGSSADEASVNNDNSTPRTKTKEMGRRGNTGGPAAGGSGSNRGGPGIRRFDLDLSAMLNHEQRQQLQQLVFNIMDTMQRNLRDIFDTMGPPTTDSKTEATSETVQPEPLRGIQTPAATWAIIPNPRSLKYAHLFGLEPVMPVAETKDDEKESDEKDKEKDKDAKEGKDGKEKEKEKPKPPKKEPPKPELVPPAPIIPPALIALASQQEGGILSIPTSIEQATAMVKRDETDVITSSMVELKRDALTHIGKWRSNILRRMGDINIKNGGNGGNVAPAGQGPQQQHQAPGNARRGGHGGGGAGRGRPARPSGGGVSTADEESNAASARLYPAFPTQLSELPKEKRACILHSMLLLLLGLENYYTYSRILLFFLASSLHVPASVLAQDELRVAQALGHIIKGVTPEEIAQKRAEEGRTSRRHKGTASAAAQLAAHSGTLSAPLIAAGIGTVFGGLGLTPNAAAGLLGTMAESTIAVGNLFGLYGARATSKMETYLKDVQDFALLPLRGSLDREYVDPKDLVPEDRRLRLTLGLSGWLMEKEDVTKAWRALGHQNEVYALRWELEALTKLGTSLKAALSSVSWTMAKKEMAERTVFDSLQNSYWPSDLVKISKVIDNPWTVGMVRAEKMGGILADAIINKIQGERAITLVGYSLGARIIYNCLMQLSEKRAFGVVENVVLLGAPCPTEVRVWAAMKSVVAGRLVNVYSNNDYLLGFLYRSSSWQYGVAGLQKIQGLHGIENFDVSEIVCSHLRYQHMVGAVLQKLGWEDIDRNEVGREDEALKRLVSEEMEMDRARGFKTKGGVASLNNKSPSSIESSLVRGVEGLDLNSSQKNGGVVGGGKAAAGAPLPATKRGKSPTKRTGPSTGAAPAAPVLVSSAATFTSGPMAPAPSSLSQKENQQQEPAVAAKAGGGARQDK</sequence>
<keyword evidence="4" id="KW-1133">Transmembrane helix</keyword>
<protein>
    <submittedName>
        <fullName evidence="7">DUF726-domain-containing protein</fullName>
    </submittedName>
</protein>
<keyword evidence="3" id="KW-0812">Transmembrane</keyword>
<feature type="compositionally biased region" description="Gly residues" evidence="6">
    <location>
        <begin position="34"/>
        <end position="52"/>
    </location>
</feature>
<comment type="caution">
    <text evidence="7">The sequence shown here is derived from an EMBL/GenBank/DDBJ whole genome shotgun (WGS) entry which is preliminary data.</text>
</comment>
<feature type="compositionally biased region" description="Polar residues" evidence="6">
    <location>
        <begin position="96"/>
        <end position="110"/>
    </location>
</feature>
<dbReference type="EMBL" id="JAPCWZ010000005">
    <property type="protein sequence ID" value="KAK8862955.1"/>
    <property type="molecule type" value="Genomic_DNA"/>
</dbReference>
<dbReference type="SUPFAM" id="SSF53474">
    <property type="entry name" value="alpha/beta-Hydrolases"/>
    <property type="match status" value="1"/>
</dbReference>
<dbReference type="InterPro" id="IPR029058">
    <property type="entry name" value="AB_hydrolase_fold"/>
</dbReference>
<dbReference type="PANTHER" id="PTHR17920">
    <property type="entry name" value="TRANSMEMBRANE AND COILED-COIL DOMAIN-CONTAINING PROTEIN 4 TMCO4"/>
    <property type="match status" value="1"/>
</dbReference>
<evidence type="ECO:0000256" key="1">
    <source>
        <dbReference type="ARBA" id="ARBA00004141"/>
    </source>
</evidence>
<feature type="compositionally biased region" description="Low complexity" evidence="6">
    <location>
        <begin position="1"/>
        <end position="15"/>
    </location>
</feature>
<gene>
    <name evidence="7" type="ORF">PGQ11_009190</name>
</gene>
<comment type="similarity">
    <text evidence="2">Belongs to the TMCO4 family.</text>
</comment>
<name>A0ABR2IID5_9PEZI</name>
<keyword evidence="5" id="KW-0472">Membrane</keyword>
<reference evidence="7 8" key="1">
    <citation type="journal article" date="2024" name="IMA Fungus">
        <title>Apiospora arundinis, a panoply of carbohydrate-active enzymes and secondary metabolites.</title>
        <authorList>
            <person name="Sorensen T."/>
            <person name="Petersen C."/>
            <person name="Muurmann A.T."/>
            <person name="Christiansen J.V."/>
            <person name="Brundto M.L."/>
            <person name="Overgaard C.K."/>
            <person name="Boysen A.T."/>
            <person name="Wollenberg R.D."/>
            <person name="Larsen T.O."/>
            <person name="Sorensen J.L."/>
            <person name="Nielsen K.L."/>
            <person name="Sondergaard T.E."/>
        </authorList>
    </citation>
    <scope>NUCLEOTIDE SEQUENCE [LARGE SCALE GENOMIC DNA]</scope>
    <source>
        <strain evidence="7 8">AAU 773</strain>
    </source>
</reference>
<feature type="region of interest" description="Disordered" evidence="6">
    <location>
        <begin position="832"/>
        <end position="920"/>
    </location>
</feature>
<feature type="compositionally biased region" description="Low complexity" evidence="6">
    <location>
        <begin position="870"/>
        <end position="882"/>
    </location>
</feature>
<feature type="region of interest" description="Disordered" evidence="6">
    <location>
        <begin position="94"/>
        <end position="114"/>
    </location>
</feature>
<keyword evidence="8" id="KW-1185">Reference proteome</keyword>
<dbReference type="PANTHER" id="PTHR17920:SF22">
    <property type="entry name" value="DUF726 DOMAIN PROTEIN (AFU_ORTHOLOGUE AFUA_2G12860)"/>
    <property type="match status" value="1"/>
</dbReference>
<proteinExistence type="inferred from homology"/>